<keyword evidence="3 10" id="KW-0812">Transmembrane</keyword>
<dbReference type="EMBL" id="CP003053">
    <property type="protein sequence ID" value="AFM16269.1"/>
    <property type="molecule type" value="Genomic_DNA"/>
</dbReference>
<dbReference type="InterPro" id="IPR059000">
    <property type="entry name" value="ATPase_P-type_domA"/>
</dbReference>
<dbReference type="SUPFAM" id="SSF81653">
    <property type="entry name" value="Calcium ATPase, transduction domain A"/>
    <property type="match status" value="1"/>
</dbReference>
<dbReference type="Pfam" id="PF00702">
    <property type="entry name" value="Hydrolase"/>
    <property type="match status" value="1"/>
</dbReference>
<dbReference type="PRINTS" id="PR00120">
    <property type="entry name" value="HATPASE"/>
</dbReference>
<dbReference type="Gene3D" id="3.40.50.1000">
    <property type="entry name" value="HAD superfamily/HAD-like"/>
    <property type="match status" value="2"/>
</dbReference>
<feature type="transmembrane region" description="Helical" evidence="10">
    <location>
        <begin position="41"/>
        <end position="61"/>
    </location>
</feature>
<evidence type="ECO:0000256" key="5">
    <source>
        <dbReference type="ARBA" id="ARBA00022840"/>
    </source>
</evidence>
<dbReference type="SUPFAM" id="SSF56784">
    <property type="entry name" value="HAD-like"/>
    <property type="match status" value="1"/>
</dbReference>
<dbReference type="SFLD" id="SFLDS00003">
    <property type="entry name" value="Haloacid_Dehalogenase"/>
    <property type="match status" value="1"/>
</dbReference>
<evidence type="ECO:0000256" key="9">
    <source>
        <dbReference type="ARBA" id="ARBA00049360"/>
    </source>
</evidence>
<feature type="domain" description="Cation-transporting P-type ATPase N-terminal" evidence="11">
    <location>
        <begin position="1"/>
        <end position="63"/>
    </location>
</feature>
<evidence type="ECO:0000256" key="7">
    <source>
        <dbReference type="ARBA" id="ARBA00022989"/>
    </source>
</evidence>
<dbReference type="SFLD" id="SFLDG00002">
    <property type="entry name" value="C1.7:_P-type_atpase_like"/>
    <property type="match status" value="1"/>
</dbReference>
<dbReference type="PRINTS" id="PR00119">
    <property type="entry name" value="CATATPASE"/>
</dbReference>
<evidence type="ECO:0000256" key="1">
    <source>
        <dbReference type="ARBA" id="ARBA00004651"/>
    </source>
</evidence>
<protein>
    <submittedName>
        <fullName evidence="12">Cation transport ATPase</fullName>
    </submittedName>
</protein>
<feature type="transmembrane region" description="Helical" evidence="10">
    <location>
        <begin position="266"/>
        <end position="290"/>
    </location>
</feature>
<dbReference type="HOGENOM" id="CLU_002360_3_3_11"/>
<feature type="transmembrane region" description="Helical" evidence="10">
    <location>
        <begin position="791"/>
        <end position="813"/>
    </location>
</feature>
<keyword evidence="2" id="KW-1003">Cell membrane</keyword>
<comment type="subcellular location">
    <subcellularLocation>
        <location evidence="1">Cell membrane</location>
        <topology evidence="1">Multi-pass membrane protein</topology>
    </subcellularLocation>
</comment>
<dbReference type="SUPFAM" id="SSF81660">
    <property type="entry name" value="Metal cation-transporting ATPase, ATP-binding domain N"/>
    <property type="match status" value="1"/>
</dbReference>
<dbReference type="InterPro" id="IPR018303">
    <property type="entry name" value="ATPase_P-typ_P_site"/>
</dbReference>
<dbReference type="Gene3D" id="2.70.150.10">
    <property type="entry name" value="Calcium-transporting ATPase, cytoplasmic transduction domain A"/>
    <property type="match status" value="1"/>
</dbReference>
<keyword evidence="4" id="KW-0547">Nucleotide-binding</keyword>
<dbReference type="Gene3D" id="3.40.1110.10">
    <property type="entry name" value="Calcium-transporting ATPase, cytoplasmic domain N"/>
    <property type="match status" value="2"/>
</dbReference>
<dbReference type="OrthoDB" id="9814270at2"/>
<feature type="transmembrane region" description="Helical" evidence="10">
    <location>
        <begin position="672"/>
        <end position="695"/>
    </location>
</feature>
<evidence type="ECO:0000256" key="10">
    <source>
        <dbReference type="SAM" id="Phobius"/>
    </source>
</evidence>
<feature type="transmembrane region" description="Helical" evidence="10">
    <location>
        <begin position="67"/>
        <end position="83"/>
    </location>
</feature>
<evidence type="ECO:0000259" key="11">
    <source>
        <dbReference type="SMART" id="SM00831"/>
    </source>
</evidence>
<dbReference type="PATRIC" id="fig|710421.3.peg.1471"/>
<dbReference type="GO" id="GO:0016887">
    <property type="term" value="F:ATP hydrolysis activity"/>
    <property type="evidence" value="ECO:0007669"/>
    <property type="project" value="InterPro"/>
</dbReference>
<proteinExistence type="predicted"/>
<name>I4BG62_MYCCN</name>
<sequence length="866" mass="92562">MTLDGSVAGLTSDQAARRLAADGPNELPTAKRRRLIQEAWAVVRQPMLLLLLAAGLVNFLLAEPLDGALLMAFVVVVIAISIYQEHKTEKALAALRDLSSPRALVVRDGAQVRIAGRDVVRGDLLLLAEGDRVPADAVLVDSANFSVDESALTGESVPVRKVAVEPAEVSAELGRPGGDATPWIFSGTLVVKGHGAAVARATGAVTELGKIGAALRTIEPERTALQREIDRLVTVLASLGAAAAFAVVVVYGLTRGDWLAGTLAGIATAMALLPEEFPVVLTVFMAVGAWRMSKRHVLTRRPPVVETLGSATVLCVDKTGTLTLNRMTVRTLIVDDRTHVCDDQPLPEEFHAIAEYSVLASPVDPFDPMDKAFKELGDSYLRETPHLHGDWQLVREYPLSEKLLALAHVWRSPDGNQYVVAAKGAPEAIADLCHFDRTRLAALTEDVEAATADGQRVLAVARARFDAASALPAQQHDFDFEFLGLAGLYDPVRPGVADAVAECRRAAIRTIMITGDYPGTALAIAREIGLDHTAGCVTGRQLQAMSDDELADRVRSVSVFARMVPEQKLQLVRALQADGEVVGMTGDGVNDAPALRAADIGIAMGAHGTDVARESAALVITDDDFTSIVGGVRQGRGIFDNLRKAMAYVIAVHLPIVGMSLIPLFVTDWPLVLLPVQIAFLELIIDPACSVVFEAEQIDPNIMDAPPRSRAEPMFGARVLGIAALQGLSLLATTAGVYIWAVLTDRPDSVARSVTFTALVVGNLALILVNRSWRLPVWQTIRQRRNSTLKWILGGATLLLIAMLTLPALRAAFGFGALTWGECGAAVAAGVVAVAWFEIYKAVSARDRSRVSVRADDRTDVDAVAR</sequence>
<feature type="transmembrane region" description="Helical" evidence="10">
    <location>
        <begin position="749"/>
        <end position="770"/>
    </location>
</feature>
<dbReference type="Pfam" id="PF00122">
    <property type="entry name" value="E1-E2_ATPase"/>
    <property type="match status" value="1"/>
</dbReference>
<feature type="transmembrane region" description="Helical" evidence="10">
    <location>
        <begin position="232"/>
        <end position="254"/>
    </location>
</feature>
<evidence type="ECO:0000256" key="8">
    <source>
        <dbReference type="ARBA" id="ARBA00023136"/>
    </source>
</evidence>
<dbReference type="GO" id="GO:0005524">
    <property type="term" value="F:ATP binding"/>
    <property type="evidence" value="ECO:0007669"/>
    <property type="project" value="UniProtKB-KW"/>
</dbReference>
<dbReference type="Proteomes" id="UP000006057">
    <property type="component" value="Chromosome"/>
</dbReference>
<accession>I4BG62</accession>
<dbReference type="InterPro" id="IPR023214">
    <property type="entry name" value="HAD_sf"/>
</dbReference>
<evidence type="ECO:0000256" key="2">
    <source>
        <dbReference type="ARBA" id="ARBA00022475"/>
    </source>
</evidence>
<dbReference type="Pfam" id="PF00689">
    <property type="entry name" value="Cation_ATPase_C"/>
    <property type="match status" value="1"/>
</dbReference>
<dbReference type="PROSITE" id="PS00154">
    <property type="entry name" value="ATPASE_E1_E2"/>
    <property type="match status" value="1"/>
</dbReference>
<dbReference type="InterPro" id="IPR023298">
    <property type="entry name" value="ATPase_P-typ_TM_dom_sf"/>
</dbReference>
<dbReference type="STRING" id="710421.Mycch_1469"/>
<dbReference type="AlphaFoldDB" id="I4BG62"/>
<dbReference type="InterPro" id="IPR036412">
    <property type="entry name" value="HAD-like_sf"/>
</dbReference>
<dbReference type="InterPro" id="IPR023299">
    <property type="entry name" value="ATPase_P-typ_cyto_dom_N"/>
</dbReference>
<dbReference type="SUPFAM" id="SSF81665">
    <property type="entry name" value="Calcium ATPase, transmembrane domain M"/>
    <property type="match status" value="1"/>
</dbReference>
<keyword evidence="7 10" id="KW-1133">Transmembrane helix</keyword>
<feature type="transmembrane region" description="Helical" evidence="10">
    <location>
        <begin position="715"/>
        <end position="743"/>
    </location>
</feature>
<feature type="transmembrane region" description="Helical" evidence="10">
    <location>
        <begin position="819"/>
        <end position="840"/>
    </location>
</feature>
<dbReference type="InterPro" id="IPR008250">
    <property type="entry name" value="ATPase_P-typ_transduc_dom_A_sf"/>
</dbReference>
<reference evidence="12 13" key="1">
    <citation type="submission" date="2012-06" db="EMBL/GenBank/DDBJ databases">
        <title>Complete sequence of chromosome of Mycobacterium chubuense NBB4.</title>
        <authorList>
            <consortium name="US DOE Joint Genome Institute"/>
            <person name="Lucas S."/>
            <person name="Han J."/>
            <person name="Lapidus A."/>
            <person name="Cheng J.-F."/>
            <person name="Goodwin L."/>
            <person name="Pitluck S."/>
            <person name="Peters L."/>
            <person name="Mikhailova N."/>
            <person name="Teshima H."/>
            <person name="Detter J.C."/>
            <person name="Han C."/>
            <person name="Tapia R."/>
            <person name="Land M."/>
            <person name="Hauser L."/>
            <person name="Kyrpides N."/>
            <person name="Ivanova N."/>
            <person name="Pagani I."/>
            <person name="Mattes T."/>
            <person name="Holmes A."/>
            <person name="Rutledge P."/>
            <person name="Paulsen I."/>
            <person name="Coleman N."/>
            <person name="Woyke T."/>
        </authorList>
    </citation>
    <scope>NUCLEOTIDE SEQUENCE [LARGE SCALE GENOMIC DNA]</scope>
    <source>
        <strain evidence="12 13">NBB4</strain>
    </source>
</reference>
<keyword evidence="5" id="KW-0067">ATP-binding</keyword>
<dbReference type="NCBIfam" id="TIGR01494">
    <property type="entry name" value="ATPase_P-type"/>
    <property type="match status" value="2"/>
</dbReference>
<feature type="transmembrane region" description="Helical" evidence="10">
    <location>
        <begin position="645"/>
        <end position="666"/>
    </location>
</feature>
<evidence type="ECO:0000313" key="12">
    <source>
        <dbReference type="EMBL" id="AFM16269.1"/>
    </source>
</evidence>
<organism evidence="12 13">
    <name type="scientific">Mycolicibacterium chubuense (strain NBB4)</name>
    <name type="common">Mycobacterium chubuense</name>
    <dbReference type="NCBI Taxonomy" id="710421"/>
    <lineage>
        <taxon>Bacteria</taxon>
        <taxon>Bacillati</taxon>
        <taxon>Actinomycetota</taxon>
        <taxon>Actinomycetes</taxon>
        <taxon>Mycobacteriales</taxon>
        <taxon>Mycobacteriaceae</taxon>
        <taxon>Mycolicibacterium</taxon>
    </lineage>
</organism>
<dbReference type="eggNOG" id="COG0474">
    <property type="taxonomic scope" value="Bacteria"/>
</dbReference>
<dbReference type="PANTHER" id="PTHR42861">
    <property type="entry name" value="CALCIUM-TRANSPORTING ATPASE"/>
    <property type="match status" value="1"/>
</dbReference>
<dbReference type="InterPro" id="IPR004014">
    <property type="entry name" value="ATPase_P-typ_cation-transptr_N"/>
</dbReference>
<dbReference type="Pfam" id="PF00690">
    <property type="entry name" value="Cation_ATPase_N"/>
    <property type="match status" value="1"/>
</dbReference>
<dbReference type="InterPro" id="IPR044492">
    <property type="entry name" value="P_typ_ATPase_HD_dom"/>
</dbReference>
<dbReference type="InterPro" id="IPR006068">
    <property type="entry name" value="ATPase_P-typ_cation-transptr_C"/>
</dbReference>
<evidence type="ECO:0000256" key="4">
    <source>
        <dbReference type="ARBA" id="ARBA00022741"/>
    </source>
</evidence>
<keyword evidence="6" id="KW-1278">Translocase</keyword>
<evidence type="ECO:0000256" key="6">
    <source>
        <dbReference type="ARBA" id="ARBA00022967"/>
    </source>
</evidence>
<dbReference type="SMART" id="SM00831">
    <property type="entry name" value="Cation_ATPase_N"/>
    <property type="match status" value="1"/>
</dbReference>
<keyword evidence="13" id="KW-1185">Reference proteome</keyword>
<evidence type="ECO:0000313" key="13">
    <source>
        <dbReference type="Proteomes" id="UP000006057"/>
    </source>
</evidence>
<dbReference type="KEGG" id="mcb:Mycch_1469"/>
<comment type="catalytic activity">
    <reaction evidence="9">
        <text>ATP + H2O = ADP + phosphate + H(+)</text>
        <dbReference type="Rhea" id="RHEA:13065"/>
        <dbReference type="ChEBI" id="CHEBI:15377"/>
        <dbReference type="ChEBI" id="CHEBI:15378"/>
        <dbReference type="ChEBI" id="CHEBI:30616"/>
        <dbReference type="ChEBI" id="CHEBI:43474"/>
        <dbReference type="ChEBI" id="CHEBI:456216"/>
    </reaction>
</comment>
<keyword evidence="8 10" id="KW-0472">Membrane</keyword>
<evidence type="ECO:0000256" key="3">
    <source>
        <dbReference type="ARBA" id="ARBA00022692"/>
    </source>
</evidence>
<gene>
    <name evidence="12" type="ordered locus">Mycch_1469</name>
</gene>
<dbReference type="InterPro" id="IPR001757">
    <property type="entry name" value="P_typ_ATPase"/>
</dbReference>
<dbReference type="GO" id="GO:0005886">
    <property type="term" value="C:plasma membrane"/>
    <property type="evidence" value="ECO:0007669"/>
    <property type="project" value="UniProtKB-SubCell"/>
</dbReference>
<dbReference type="SFLD" id="SFLDF00027">
    <property type="entry name" value="p-type_atpase"/>
    <property type="match status" value="1"/>
</dbReference>
<dbReference type="Gene3D" id="1.20.1110.10">
    <property type="entry name" value="Calcium-transporting ATPase, transmembrane domain"/>
    <property type="match status" value="2"/>
</dbReference>